<evidence type="ECO:0000256" key="1">
    <source>
        <dbReference type="SAM" id="Coils"/>
    </source>
</evidence>
<reference evidence="3" key="1">
    <citation type="submission" date="2019-12" db="EMBL/GenBank/DDBJ databases">
        <title>Genome sequencing and annotation of Brassica cretica.</title>
        <authorList>
            <person name="Studholme D.J."/>
            <person name="Sarris P.F."/>
        </authorList>
    </citation>
    <scope>NUCLEOTIDE SEQUENCE</scope>
    <source>
        <strain evidence="3">PFS-001/15</strain>
        <tissue evidence="3">Leaf</tissue>
    </source>
</reference>
<accession>A0A8S9GKX5</accession>
<gene>
    <name evidence="3" type="ORF">F2Q68_00031444</name>
</gene>
<protein>
    <submittedName>
        <fullName evidence="3">Uncharacterized protein</fullName>
    </submittedName>
</protein>
<feature type="region of interest" description="Disordered" evidence="2">
    <location>
        <begin position="270"/>
        <end position="303"/>
    </location>
</feature>
<proteinExistence type="predicted"/>
<evidence type="ECO:0000313" key="3">
    <source>
        <dbReference type="EMBL" id="KAF2544382.1"/>
    </source>
</evidence>
<feature type="compositionally biased region" description="Low complexity" evidence="2">
    <location>
        <begin position="273"/>
        <end position="287"/>
    </location>
</feature>
<name>A0A8S9GKX5_BRACR</name>
<feature type="coiled-coil region" evidence="1">
    <location>
        <begin position="12"/>
        <end position="77"/>
    </location>
</feature>
<comment type="caution">
    <text evidence="3">The sequence shown here is derived from an EMBL/GenBank/DDBJ whole genome shotgun (WGS) entry which is preliminary data.</text>
</comment>
<feature type="region of interest" description="Disordered" evidence="2">
    <location>
        <begin position="394"/>
        <end position="414"/>
    </location>
</feature>
<sequence length="458" mass="51591">MNTRSEKIGARNKEACARNTALEAKLKELEVIKKTKDEKTKELDNSELGLRYLIKILEDACREKEKLDNQLGLAQKTHEEELCRLSALRAKEVEKYEKGAHKVVAAKYKLCIDLITQASTDSEGVQQNVLLMSQTVARTNLEEGDYSNRQLTFVPGLVSSHDGEVRGGFGEVGTFGQPSENRAEDPLADMEMPDATIHGSNRNLHESSILDHPVLKLIYHTRIARKRYMPSSTRSNKETHLLFSEDPAHLECSIRKDQCSTSLDAAVFMSTDSRTQPSTDTRPSSSTDPHRSTSIDTTPLTSIDPQSRNMVAIVILDKMRMETCMTSMVICVMQQVVKHAKLGEGDFEVESSMSFDGSQCAVRIMTHEEFAEKHPHPPSPFYVKIDRPHEPAIDRQRETDIDRPPSPPIDRRAPLTYRVRLPSIDRSWAASGFHESFAVETVILSSVEDPTEEYDEDY</sequence>
<dbReference type="EMBL" id="QGKW02002005">
    <property type="protein sequence ID" value="KAF2544382.1"/>
    <property type="molecule type" value="Genomic_DNA"/>
</dbReference>
<dbReference type="AlphaFoldDB" id="A0A8S9GKX5"/>
<evidence type="ECO:0000256" key="2">
    <source>
        <dbReference type="SAM" id="MobiDB-lite"/>
    </source>
</evidence>
<evidence type="ECO:0000313" key="4">
    <source>
        <dbReference type="Proteomes" id="UP000712281"/>
    </source>
</evidence>
<keyword evidence="1" id="KW-0175">Coiled coil</keyword>
<organism evidence="3 4">
    <name type="scientific">Brassica cretica</name>
    <name type="common">Mustard</name>
    <dbReference type="NCBI Taxonomy" id="69181"/>
    <lineage>
        <taxon>Eukaryota</taxon>
        <taxon>Viridiplantae</taxon>
        <taxon>Streptophyta</taxon>
        <taxon>Embryophyta</taxon>
        <taxon>Tracheophyta</taxon>
        <taxon>Spermatophyta</taxon>
        <taxon>Magnoliopsida</taxon>
        <taxon>eudicotyledons</taxon>
        <taxon>Gunneridae</taxon>
        <taxon>Pentapetalae</taxon>
        <taxon>rosids</taxon>
        <taxon>malvids</taxon>
        <taxon>Brassicales</taxon>
        <taxon>Brassicaceae</taxon>
        <taxon>Brassiceae</taxon>
        <taxon>Brassica</taxon>
    </lineage>
</organism>
<feature type="compositionally biased region" description="Basic and acidic residues" evidence="2">
    <location>
        <begin position="394"/>
        <end position="413"/>
    </location>
</feature>
<feature type="compositionally biased region" description="Polar residues" evidence="2">
    <location>
        <begin position="294"/>
        <end position="303"/>
    </location>
</feature>
<dbReference type="Proteomes" id="UP000712281">
    <property type="component" value="Unassembled WGS sequence"/>
</dbReference>